<keyword evidence="4 6" id="KW-1133">Transmembrane helix</keyword>
<dbReference type="Proteomes" id="UP001239167">
    <property type="component" value="Unassembled WGS sequence"/>
</dbReference>
<evidence type="ECO:0000256" key="5">
    <source>
        <dbReference type="ARBA" id="ARBA00023136"/>
    </source>
</evidence>
<comment type="subcellular location">
    <subcellularLocation>
        <location evidence="1">Cell membrane</location>
        <topology evidence="1">Multi-pass membrane protein</topology>
    </subcellularLocation>
</comment>
<feature type="transmembrane region" description="Helical" evidence="6">
    <location>
        <begin position="49"/>
        <end position="71"/>
    </location>
</feature>
<dbReference type="CDD" id="cd17319">
    <property type="entry name" value="MFS_ExuT_GudP_like"/>
    <property type="match status" value="1"/>
</dbReference>
<feature type="transmembrane region" description="Helical" evidence="6">
    <location>
        <begin position="359"/>
        <end position="379"/>
    </location>
</feature>
<evidence type="ECO:0000256" key="3">
    <source>
        <dbReference type="ARBA" id="ARBA00022692"/>
    </source>
</evidence>
<dbReference type="PANTHER" id="PTHR43791">
    <property type="entry name" value="PERMEASE-RELATED"/>
    <property type="match status" value="1"/>
</dbReference>
<organism evidence="8 9">
    <name type="scientific">Pectinatus haikarae</name>
    <dbReference type="NCBI Taxonomy" id="349096"/>
    <lineage>
        <taxon>Bacteria</taxon>
        <taxon>Bacillati</taxon>
        <taxon>Bacillota</taxon>
        <taxon>Negativicutes</taxon>
        <taxon>Selenomonadales</taxon>
        <taxon>Selenomonadaceae</taxon>
        <taxon>Pectinatus</taxon>
    </lineage>
</organism>
<accession>A0ABT9Y8B0</accession>
<gene>
    <name evidence="8" type="ORF">J2S01_001769</name>
</gene>
<feature type="transmembrane region" description="Helical" evidence="6">
    <location>
        <begin position="276"/>
        <end position="297"/>
    </location>
</feature>
<evidence type="ECO:0000256" key="2">
    <source>
        <dbReference type="ARBA" id="ARBA00022448"/>
    </source>
</evidence>
<proteinExistence type="predicted"/>
<dbReference type="Pfam" id="PF07690">
    <property type="entry name" value="MFS_1"/>
    <property type="match status" value="1"/>
</dbReference>
<dbReference type="Gene3D" id="1.20.1250.20">
    <property type="entry name" value="MFS general substrate transporter like domains"/>
    <property type="match status" value="2"/>
</dbReference>
<feature type="transmembrane region" description="Helical" evidence="6">
    <location>
        <begin position="109"/>
        <end position="132"/>
    </location>
</feature>
<name>A0ABT9Y8B0_9FIRM</name>
<feature type="transmembrane region" description="Helical" evidence="6">
    <location>
        <begin position="144"/>
        <end position="164"/>
    </location>
</feature>
<reference evidence="8 9" key="1">
    <citation type="submission" date="2023-07" db="EMBL/GenBank/DDBJ databases">
        <title>Genomic Encyclopedia of Type Strains, Phase IV (KMG-IV): sequencing the most valuable type-strain genomes for metagenomic binning, comparative biology and taxonomic classification.</title>
        <authorList>
            <person name="Goeker M."/>
        </authorList>
    </citation>
    <scope>NUCLEOTIDE SEQUENCE [LARGE SCALE GENOMIC DNA]</scope>
    <source>
        <strain evidence="8 9">DSM 16980</strain>
    </source>
</reference>
<dbReference type="SUPFAM" id="SSF103473">
    <property type="entry name" value="MFS general substrate transporter"/>
    <property type="match status" value="1"/>
</dbReference>
<sequence>MQNEMLANIAMQKARNKIIPCIILMYIMCFLDRSNIGFAKQAFQMDTGISDAAFALGAGIFFIGYAVFEVPSNIIMNRVGAKFWLMRIMVTWGLIAASFAFVTSETQFLVLRVLLGIAEAGFIPAIVYYLTFWFTEEQRSSMMGLFWLGVPLAFVFGSPISGLLLDMHGILGLKGWQWLFAVEGLLASLSGILIYENLSDAPNDVNWLTKEEKEALTAALLREKESQKIETNNAVSALYNPKVWYMCLISFTVQVANNGFNFYFPTLVASLLGVKVGTLVGFVSAIPWICCAIAMVSLPKLSDKTGSRGILAGFIILTSGIGYIISGTHMVVLGIVAMCVVAACNVACQPIYWTMPSRFLSGAGAASGIALINSMGNLGGFVAPNLKTWAEITWASSTAGLYAMAGFAFISAILLWLTVPLKLGNNLLKNKYSK</sequence>
<evidence type="ECO:0000256" key="4">
    <source>
        <dbReference type="ARBA" id="ARBA00022989"/>
    </source>
</evidence>
<comment type="caution">
    <text evidence="8">The sequence shown here is derived from an EMBL/GenBank/DDBJ whole genome shotgun (WGS) entry which is preliminary data.</text>
</comment>
<keyword evidence="3 6" id="KW-0812">Transmembrane</keyword>
<evidence type="ECO:0000256" key="1">
    <source>
        <dbReference type="ARBA" id="ARBA00004651"/>
    </source>
</evidence>
<evidence type="ECO:0000313" key="9">
    <source>
        <dbReference type="Proteomes" id="UP001239167"/>
    </source>
</evidence>
<keyword evidence="5 6" id="KW-0472">Membrane</keyword>
<dbReference type="InterPro" id="IPR036259">
    <property type="entry name" value="MFS_trans_sf"/>
</dbReference>
<feature type="transmembrane region" description="Helical" evidence="6">
    <location>
        <begin position="309"/>
        <end position="325"/>
    </location>
</feature>
<keyword evidence="9" id="KW-1185">Reference proteome</keyword>
<evidence type="ECO:0000259" key="7">
    <source>
        <dbReference type="PROSITE" id="PS50850"/>
    </source>
</evidence>
<feature type="transmembrane region" description="Helical" evidence="6">
    <location>
        <begin position="176"/>
        <end position="195"/>
    </location>
</feature>
<dbReference type="RefSeq" id="WP_307224193.1">
    <property type="nucleotide sequence ID" value="NZ_CP116940.1"/>
</dbReference>
<feature type="domain" description="Major facilitator superfamily (MFS) profile" evidence="7">
    <location>
        <begin position="18"/>
        <end position="423"/>
    </location>
</feature>
<evidence type="ECO:0000313" key="8">
    <source>
        <dbReference type="EMBL" id="MDQ0204047.1"/>
    </source>
</evidence>
<dbReference type="InterPro" id="IPR011701">
    <property type="entry name" value="MFS"/>
</dbReference>
<dbReference type="PROSITE" id="PS50850">
    <property type="entry name" value="MFS"/>
    <property type="match status" value="1"/>
</dbReference>
<feature type="transmembrane region" description="Helical" evidence="6">
    <location>
        <begin position="83"/>
        <end position="103"/>
    </location>
</feature>
<feature type="transmembrane region" description="Helical" evidence="6">
    <location>
        <begin position="331"/>
        <end position="352"/>
    </location>
</feature>
<dbReference type="InterPro" id="IPR020846">
    <property type="entry name" value="MFS_dom"/>
</dbReference>
<dbReference type="EMBL" id="JAUSUE010000012">
    <property type="protein sequence ID" value="MDQ0204047.1"/>
    <property type="molecule type" value="Genomic_DNA"/>
</dbReference>
<evidence type="ECO:0000256" key="6">
    <source>
        <dbReference type="SAM" id="Phobius"/>
    </source>
</evidence>
<protein>
    <submittedName>
        <fullName evidence="8">MFS family permease</fullName>
    </submittedName>
</protein>
<dbReference type="PANTHER" id="PTHR43791:SF30">
    <property type="entry name" value="INNER MEMBRANE TRANSPORT PROTEIN RHMT"/>
    <property type="match status" value="1"/>
</dbReference>
<feature type="transmembrane region" description="Helical" evidence="6">
    <location>
        <begin position="243"/>
        <end position="264"/>
    </location>
</feature>
<feature type="transmembrane region" description="Helical" evidence="6">
    <location>
        <begin position="399"/>
        <end position="419"/>
    </location>
</feature>
<keyword evidence="2" id="KW-0813">Transport</keyword>